<accession>A0A6A7K8M8</accession>
<proteinExistence type="inferred from homology"/>
<evidence type="ECO:0000313" key="4">
    <source>
        <dbReference type="Proteomes" id="UP000440004"/>
    </source>
</evidence>
<dbReference type="PANTHER" id="PTHR35146">
    <property type="entry name" value="UPF0178 PROTEIN YAII"/>
    <property type="match status" value="1"/>
</dbReference>
<dbReference type="Pfam" id="PF02639">
    <property type="entry name" value="DUF188"/>
    <property type="match status" value="1"/>
</dbReference>
<dbReference type="InterPro" id="IPR003791">
    <property type="entry name" value="UPF0178"/>
</dbReference>
<dbReference type="PANTHER" id="PTHR35146:SF1">
    <property type="entry name" value="UPF0178 PROTEIN YAII"/>
    <property type="match status" value="1"/>
</dbReference>
<dbReference type="HAMAP" id="MF_00489">
    <property type="entry name" value="UPF0178"/>
    <property type="match status" value="1"/>
</dbReference>
<sequence>MMRILIDADGCPVVNITIKIANKFNIDCLILCDTSHVFERPGAQTLTFDKGADSVDFALVNLVDKGDIVVTQDYGLAAMCLARGAVPISQDGMEYNSNNIDALLHARHTAKKIRNTGKHLKGPSKRTKEQDDTFQNNLIKLVSVIS</sequence>
<evidence type="ECO:0000313" key="3">
    <source>
        <dbReference type="EMBL" id="MPW25547.1"/>
    </source>
</evidence>
<organism evidence="3 4">
    <name type="scientific">Alkalibaculum sporogenes</name>
    <dbReference type="NCBI Taxonomy" id="2655001"/>
    <lineage>
        <taxon>Bacteria</taxon>
        <taxon>Bacillati</taxon>
        <taxon>Bacillota</taxon>
        <taxon>Clostridia</taxon>
        <taxon>Eubacteriales</taxon>
        <taxon>Eubacteriaceae</taxon>
        <taxon>Alkalibaculum</taxon>
    </lineage>
</organism>
<dbReference type="NCBIfam" id="NF001095">
    <property type="entry name" value="PRK00124.1"/>
    <property type="match status" value="1"/>
</dbReference>
<name>A0A6A7K8M8_9FIRM</name>
<dbReference type="EMBL" id="WHNX01000008">
    <property type="protein sequence ID" value="MPW25547.1"/>
    <property type="molecule type" value="Genomic_DNA"/>
</dbReference>
<dbReference type="AlphaFoldDB" id="A0A6A7K8M8"/>
<keyword evidence="4" id="KW-1185">Reference proteome</keyword>
<comment type="caution">
    <text evidence="3">The sequence shown here is derived from an EMBL/GenBank/DDBJ whole genome shotgun (WGS) entry which is preliminary data.</text>
</comment>
<dbReference type="Proteomes" id="UP000440004">
    <property type="component" value="Unassembled WGS sequence"/>
</dbReference>
<protein>
    <recommendedName>
        <fullName evidence="2">UPF0178 protein GC105_07070</fullName>
    </recommendedName>
</protein>
<evidence type="ECO:0000256" key="2">
    <source>
        <dbReference type="HAMAP-Rule" id="MF_00489"/>
    </source>
</evidence>
<comment type="similarity">
    <text evidence="1 2">Belongs to the UPF0178 family.</text>
</comment>
<gene>
    <name evidence="3" type="ORF">GC105_07070</name>
</gene>
<evidence type="ECO:0000256" key="1">
    <source>
        <dbReference type="ARBA" id="ARBA00008522"/>
    </source>
</evidence>
<reference evidence="3 4" key="1">
    <citation type="submission" date="2019-10" db="EMBL/GenBank/DDBJ databases">
        <title>Alkalibaculum tamaniensis sp.nov., a new alkaliphilic acetogen, isolated on methoxylated aromatics from a mud volcano.</title>
        <authorList>
            <person name="Khomyakova M.A."/>
            <person name="Merkel A.Y."/>
            <person name="Bonch-Osmolovskaya E.A."/>
            <person name="Slobodkin A.I."/>
        </authorList>
    </citation>
    <scope>NUCLEOTIDE SEQUENCE [LARGE SCALE GENOMIC DNA]</scope>
    <source>
        <strain evidence="3 4">M08DMB</strain>
    </source>
</reference>